<name>A0AAD4XTP0_9MAGN</name>
<evidence type="ECO:0000313" key="2">
    <source>
        <dbReference type="Proteomes" id="UP001202328"/>
    </source>
</evidence>
<evidence type="ECO:0000313" key="1">
    <source>
        <dbReference type="EMBL" id="KAI3954793.1"/>
    </source>
</evidence>
<organism evidence="1 2">
    <name type="scientific">Papaver atlanticum</name>
    <dbReference type="NCBI Taxonomy" id="357466"/>
    <lineage>
        <taxon>Eukaryota</taxon>
        <taxon>Viridiplantae</taxon>
        <taxon>Streptophyta</taxon>
        <taxon>Embryophyta</taxon>
        <taxon>Tracheophyta</taxon>
        <taxon>Spermatophyta</taxon>
        <taxon>Magnoliopsida</taxon>
        <taxon>Ranunculales</taxon>
        <taxon>Papaveraceae</taxon>
        <taxon>Papaveroideae</taxon>
        <taxon>Papaver</taxon>
    </lineage>
</organism>
<gene>
    <name evidence="1" type="ORF">MKW98_002899</name>
</gene>
<reference evidence="1" key="1">
    <citation type="submission" date="2022-04" db="EMBL/GenBank/DDBJ databases">
        <title>A functionally conserved STORR gene fusion in Papaver species that diverged 16.8 million years ago.</title>
        <authorList>
            <person name="Catania T."/>
        </authorList>
    </citation>
    <scope>NUCLEOTIDE SEQUENCE</scope>
    <source>
        <strain evidence="1">S-188037</strain>
    </source>
</reference>
<dbReference type="Proteomes" id="UP001202328">
    <property type="component" value="Unassembled WGS sequence"/>
</dbReference>
<dbReference type="EMBL" id="JAJJMB010001870">
    <property type="protein sequence ID" value="KAI3954793.1"/>
    <property type="molecule type" value="Genomic_DNA"/>
</dbReference>
<accession>A0AAD4XTP0</accession>
<dbReference type="AlphaFoldDB" id="A0AAD4XTP0"/>
<keyword evidence="2" id="KW-1185">Reference proteome</keyword>
<sequence length="74" mass="8444">MLIMVFSCEVARNFINRQLKFNIMAVSSIRGTGRGGVSRHSHYRVLVSRLPSFCFMVRFEGQLIISSTVFPFSI</sequence>
<protein>
    <submittedName>
        <fullName evidence="1">Uncharacterized protein</fullName>
    </submittedName>
</protein>
<comment type="caution">
    <text evidence="1">The sequence shown here is derived from an EMBL/GenBank/DDBJ whole genome shotgun (WGS) entry which is preliminary data.</text>
</comment>
<proteinExistence type="predicted"/>